<evidence type="ECO:0000313" key="3">
    <source>
        <dbReference type="Proteomes" id="UP000554520"/>
    </source>
</evidence>
<evidence type="ECO:0000256" key="1">
    <source>
        <dbReference type="SAM" id="MobiDB-lite"/>
    </source>
</evidence>
<proteinExistence type="predicted"/>
<dbReference type="AlphaFoldDB" id="A0A839UCF0"/>
<comment type="caution">
    <text evidence="2">The sequence shown here is derived from an EMBL/GenBank/DDBJ whole genome shotgun (WGS) entry which is preliminary data.</text>
</comment>
<gene>
    <name evidence="2" type="ORF">FHS21_003035</name>
</gene>
<dbReference type="EMBL" id="JACHXN010000008">
    <property type="protein sequence ID" value="MBB3146620.1"/>
    <property type="molecule type" value="Genomic_DNA"/>
</dbReference>
<organism evidence="2 3">
    <name type="scientific">Phyllobacterium trifolii</name>
    <dbReference type="NCBI Taxonomy" id="300193"/>
    <lineage>
        <taxon>Bacteria</taxon>
        <taxon>Pseudomonadati</taxon>
        <taxon>Pseudomonadota</taxon>
        <taxon>Alphaproteobacteria</taxon>
        <taxon>Hyphomicrobiales</taxon>
        <taxon>Phyllobacteriaceae</taxon>
        <taxon>Phyllobacterium</taxon>
    </lineage>
</organism>
<evidence type="ECO:0000313" key="2">
    <source>
        <dbReference type="EMBL" id="MBB3146620.1"/>
    </source>
</evidence>
<accession>A0A839UCF0</accession>
<reference evidence="2 3" key="1">
    <citation type="submission" date="2020-08" db="EMBL/GenBank/DDBJ databases">
        <title>Genomic Encyclopedia of Type Strains, Phase III (KMG-III): the genomes of soil and plant-associated and newly described type strains.</title>
        <authorList>
            <person name="Whitman W."/>
        </authorList>
    </citation>
    <scope>NUCLEOTIDE SEQUENCE [LARGE SCALE GENOMIC DNA]</scope>
    <source>
        <strain evidence="2 3">CECT 7015</strain>
    </source>
</reference>
<feature type="region of interest" description="Disordered" evidence="1">
    <location>
        <begin position="97"/>
        <end position="116"/>
    </location>
</feature>
<sequence>MPFSRTEELTYSSADWQIMEHAFAQASALLKRSPKTDPRANRLARNVMMFFDRGMRDPDLIAAVAANREISLEFRDITEDSSRPTMRERVTAGQIAAALSENDGNSGNDDDSAEKC</sequence>
<name>A0A839UCF0_9HYPH</name>
<dbReference type="RefSeq" id="WP_158482238.1">
    <property type="nucleotide sequence ID" value="NZ_JACHXN010000008.1"/>
</dbReference>
<keyword evidence="3" id="KW-1185">Reference proteome</keyword>
<dbReference type="Proteomes" id="UP000554520">
    <property type="component" value="Unassembled WGS sequence"/>
</dbReference>
<protein>
    <submittedName>
        <fullName evidence="2">Uncharacterized protein</fullName>
    </submittedName>
</protein>